<evidence type="ECO:0000313" key="8">
    <source>
        <dbReference type="Proteomes" id="UP000787472"/>
    </source>
</evidence>
<reference evidence="7" key="1">
    <citation type="submission" date="2020-03" db="EMBL/GenBank/DDBJ databases">
        <authorList>
            <person name="Guo F."/>
        </authorList>
    </citation>
    <scope>NUCLEOTIDE SEQUENCE</scope>
    <source>
        <strain evidence="7">JCM 30134</strain>
    </source>
</reference>
<keyword evidence="8" id="KW-1185">Reference proteome</keyword>
<feature type="DNA-binding region" description="H-T-H motif" evidence="5">
    <location>
        <begin position="31"/>
        <end position="50"/>
    </location>
</feature>
<dbReference type="AlphaFoldDB" id="A0A9E5MLR2"/>
<feature type="domain" description="HTH tetR-type" evidence="6">
    <location>
        <begin position="8"/>
        <end position="68"/>
    </location>
</feature>
<dbReference type="Pfam" id="PF13977">
    <property type="entry name" value="TetR_C_6"/>
    <property type="match status" value="1"/>
</dbReference>
<dbReference type="InterPro" id="IPR036271">
    <property type="entry name" value="Tet_transcr_reg_TetR-rel_C_sf"/>
</dbReference>
<gene>
    <name evidence="7" type="ORF">G8770_02635</name>
</gene>
<dbReference type="InterPro" id="IPR050109">
    <property type="entry name" value="HTH-type_TetR-like_transc_reg"/>
</dbReference>
<comment type="caution">
    <text evidence="7">The sequence shown here is derived from an EMBL/GenBank/DDBJ whole genome shotgun (WGS) entry which is preliminary data.</text>
</comment>
<accession>A0A9E5MLR2</accession>
<evidence type="ECO:0000313" key="7">
    <source>
        <dbReference type="EMBL" id="NHO64445.1"/>
    </source>
</evidence>
<organism evidence="7 8">
    <name type="scientific">Pseudomaricurvus hydrocarbonicus</name>
    <dbReference type="NCBI Taxonomy" id="1470433"/>
    <lineage>
        <taxon>Bacteria</taxon>
        <taxon>Pseudomonadati</taxon>
        <taxon>Pseudomonadota</taxon>
        <taxon>Gammaproteobacteria</taxon>
        <taxon>Cellvibrionales</taxon>
        <taxon>Cellvibrionaceae</taxon>
        <taxon>Pseudomaricurvus</taxon>
    </lineage>
</organism>
<dbReference type="SUPFAM" id="SSF48498">
    <property type="entry name" value="Tetracyclin repressor-like, C-terminal domain"/>
    <property type="match status" value="1"/>
</dbReference>
<protein>
    <submittedName>
        <fullName evidence="7">TetR/AcrR family transcriptional regulator</fullName>
    </submittedName>
</protein>
<proteinExistence type="predicted"/>
<dbReference type="Pfam" id="PF00440">
    <property type="entry name" value="TetR_N"/>
    <property type="match status" value="1"/>
</dbReference>
<dbReference type="PANTHER" id="PTHR30055:SF234">
    <property type="entry name" value="HTH-TYPE TRANSCRIPTIONAL REGULATOR BETI"/>
    <property type="match status" value="1"/>
</dbReference>
<dbReference type="GO" id="GO:0003700">
    <property type="term" value="F:DNA-binding transcription factor activity"/>
    <property type="evidence" value="ECO:0007669"/>
    <property type="project" value="TreeGrafter"/>
</dbReference>
<evidence type="ECO:0000256" key="3">
    <source>
        <dbReference type="ARBA" id="ARBA00023125"/>
    </source>
</evidence>
<dbReference type="SUPFAM" id="SSF46689">
    <property type="entry name" value="Homeodomain-like"/>
    <property type="match status" value="1"/>
</dbReference>
<evidence type="ECO:0000256" key="1">
    <source>
        <dbReference type="ARBA" id="ARBA00022491"/>
    </source>
</evidence>
<sequence>MPAIVDHDARRLEVAAAVGRLVARGGIQAVTVRSAAKEAGFSTAVIGHYFHNKDDLISFTYLSARDRTRFRVERALLAGKNVFDCLKECLPTNASQRSDWIVWFGLWGMASGNPALEKESSKGLLEASTLFIDVLEAAKARGELAESVDCVAQAQRLLALINGIAALWVQMPDHWTAKTQLELLKSELEFISAH</sequence>
<dbReference type="Proteomes" id="UP000787472">
    <property type="component" value="Unassembled WGS sequence"/>
</dbReference>
<evidence type="ECO:0000256" key="5">
    <source>
        <dbReference type="PROSITE-ProRule" id="PRU00335"/>
    </source>
</evidence>
<dbReference type="PANTHER" id="PTHR30055">
    <property type="entry name" value="HTH-TYPE TRANSCRIPTIONAL REGULATOR RUTR"/>
    <property type="match status" value="1"/>
</dbReference>
<dbReference type="RefSeq" id="WP_167181508.1">
    <property type="nucleotide sequence ID" value="NZ_JAAONZ010000002.1"/>
</dbReference>
<dbReference type="Gene3D" id="1.10.357.10">
    <property type="entry name" value="Tetracycline Repressor, domain 2"/>
    <property type="match status" value="1"/>
</dbReference>
<evidence type="ECO:0000256" key="4">
    <source>
        <dbReference type="ARBA" id="ARBA00023163"/>
    </source>
</evidence>
<name>A0A9E5MLR2_9GAMM</name>
<evidence type="ECO:0000256" key="2">
    <source>
        <dbReference type="ARBA" id="ARBA00023015"/>
    </source>
</evidence>
<dbReference type="EMBL" id="JAAONZ010000002">
    <property type="protein sequence ID" value="NHO64445.1"/>
    <property type="molecule type" value="Genomic_DNA"/>
</dbReference>
<keyword evidence="1" id="KW-0678">Repressor</keyword>
<keyword evidence="2" id="KW-0805">Transcription regulation</keyword>
<dbReference type="PROSITE" id="PS50977">
    <property type="entry name" value="HTH_TETR_2"/>
    <property type="match status" value="1"/>
</dbReference>
<dbReference type="GO" id="GO:0000976">
    <property type="term" value="F:transcription cis-regulatory region binding"/>
    <property type="evidence" value="ECO:0007669"/>
    <property type="project" value="TreeGrafter"/>
</dbReference>
<evidence type="ECO:0000259" key="6">
    <source>
        <dbReference type="PROSITE" id="PS50977"/>
    </source>
</evidence>
<keyword evidence="4" id="KW-0804">Transcription</keyword>
<dbReference type="InterPro" id="IPR001647">
    <property type="entry name" value="HTH_TetR"/>
</dbReference>
<dbReference type="InterPro" id="IPR039538">
    <property type="entry name" value="BetI_C"/>
</dbReference>
<dbReference type="InterPro" id="IPR009057">
    <property type="entry name" value="Homeodomain-like_sf"/>
</dbReference>
<keyword evidence="3 5" id="KW-0238">DNA-binding</keyword>